<dbReference type="Proteomes" id="UP000271889">
    <property type="component" value="Unassembled WGS sequence"/>
</dbReference>
<accession>A0A3P6RQX4</accession>
<dbReference type="OrthoDB" id="10068367at2759"/>
<dbReference type="AlphaFoldDB" id="A0A3P6RQX4"/>
<keyword evidence="2" id="KW-1185">Reference proteome</keyword>
<evidence type="ECO:0000313" key="1">
    <source>
        <dbReference type="EMBL" id="VDK47134.1"/>
    </source>
</evidence>
<proteinExistence type="predicted"/>
<gene>
    <name evidence="1" type="ORF">CGOC_LOCUS942</name>
</gene>
<sequence>MFGDLLVILHGAAPQRGAWQGYGSAPCIPNPLHSSAYMIGVMQRTELVDLDEQSPAFSETVVRQFSTGTAFRPVGPGTSPVRLEESVCAVCGYEIKDQFVLRVSRSSLHYVAKIEKHLDKREQRSANDKPSNALAHALWHFLTRLLFKSKNVHICYFYLQIQLLKRTAFCVHTEIDFTPTGKNAISCDF</sequence>
<reference evidence="1 2" key="1">
    <citation type="submission" date="2018-11" db="EMBL/GenBank/DDBJ databases">
        <authorList>
            <consortium name="Pathogen Informatics"/>
        </authorList>
    </citation>
    <scope>NUCLEOTIDE SEQUENCE [LARGE SCALE GENOMIC DNA]</scope>
</reference>
<protein>
    <submittedName>
        <fullName evidence="1">Uncharacterized protein</fullName>
    </submittedName>
</protein>
<evidence type="ECO:0000313" key="2">
    <source>
        <dbReference type="Proteomes" id="UP000271889"/>
    </source>
</evidence>
<organism evidence="1 2">
    <name type="scientific">Cylicostephanus goldi</name>
    <name type="common">Nematode worm</name>
    <dbReference type="NCBI Taxonomy" id="71465"/>
    <lineage>
        <taxon>Eukaryota</taxon>
        <taxon>Metazoa</taxon>
        <taxon>Ecdysozoa</taxon>
        <taxon>Nematoda</taxon>
        <taxon>Chromadorea</taxon>
        <taxon>Rhabditida</taxon>
        <taxon>Rhabditina</taxon>
        <taxon>Rhabditomorpha</taxon>
        <taxon>Strongyloidea</taxon>
        <taxon>Strongylidae</taxon>
        <taxon>Cylicostephanus</taxon>
    </lineage>
</organism>
<name>A0A3P6RQX4_CYLGO</name>
<dbReference type="EMBL" id="UYRV01001527">
    <property type="protein sequence ID" value="VDK47134.1"/>
    <property type="molecule type" value="Genomic_DNA"/>
</dbReference>